<evidence type="ECO:0008006" key="4">
    <source>
        <dbReference type="Google" id="ProtNLM"/>
    </source>
</evidence>
<dbReference type="GeneTree" id="ENSGT00390000013149"/>
<dbReference type="InterPro" id="IPR040028">
    <property type="entry name" value="IFTAP"/>
</dbReference>
<evidence type="ECO:0000313" key="2">
    <source>
        <dbReference type="Ensembl" id="ENSVURP00010015298.1"/>
    </source>
</evidence>
<reference evidence="2" key="2">
    <citation type="submission" date="2025-08" db="UniProtKB">
        <authorList>
            <consortium name="Ensembl"/>
        </authorList>
    </citation>
    <scope>IDENTIFICATION</scope>
</reference>
<dbReference type="Proteomes" id="UP000314987">
    <property type="component" value="Unassembled WGS sequence"/>
</dbReference>
<dbReference type="GO" id="GO:0120160">
    <property type="term" value="F:intraciliary transport particle A binding"/>
    <property type="evidence" value="ECO:0007669"/>
    <property type="project" value="TreeGrafter"/>
</dbReference>
<sequence length="243" mass="27241">PQSCGRTETTFPRSLFVKRCRANGRRRPPPAPRGKEAWTPLSSRSRSTELRDRQVIKNRTPGAVSSGNSFATGVYPGTQSVRNERLSPSLHPTAHPPEEEQIVIDEGQKVGISTQGDLNRAGKVKVDNFLDLEDFDMDEETDHKLGPELLLLPGEVEEEVHFSVSGYVPSFDQHSCPEPKTYPAEQLAYRHLKEVPGDEVQPFSLDENFDYDSVMLTPKFSSEEMKTIIETSSQSRLNLDEEA</sequence>
<keyword evidence="3" id="KW-1185">Reference proteome</keyword>
<dbReference type="GO" id="GO:0007283">
    <property type="term" value="P:spermatogenesis"/>
    <property type="evidence" value="ECO:0007669"/>
    <property type="project" value="TreeGrafter"/>
</dbReference>
<dbReference type="GO" id="GO:0097731">
    <property type="term" value="C:9+0 non-motile cilium"/>
    <property type="evidence" value="ECO:0007669"/>
    <property type="project" value="TreeGrafter"/>
</dbReference>
<reference evidence="3" key="1">
    <citation type="submission" date="2018-12" db="EMBL/GenBank/DDBJ databases">
        <authorList>
            <person name="Yazar S."/>
        </authorList>
    </citation>
    <scope>NUCLEOTIDE SEQUENCE [LARGE SCALE GENOMIC DNA]</scope>
</reference>
<name>A0A4X2KUB8_VOMUR</name>
<proteinExistence type="predicted"/>
<feature type="region of interest" description="Disordered" evidence="1">
    <location>
        <begin position="15"/>
        <end position="53"/>
    </location>
</feature>
<dbReference type="Pfam" id="PF17722">
    <property type="entry name" value="IFTAP"/>
    <property type="match status" value="1"/>
</dbReference>
<gene>
    <name evidence="2" type="primary">IFTAP</name>
</gene>
<dbReference type="STRING" id="29139.ENSVURP00010015298"/>
<feature type="compositionally biased region" description="Basic residues" evidence="1">
    <location>
        <begin position="16"/>
        <end position="28"/>
    </location>
</feature>
<protein>
    <recommendedName>
        <fullName evidence="4">Intraflagellar transport associated protein</fullName>
    </recommendedName>
</protein>
<evidence type="ECO:0000313" key="3">
    <source>
        <dbReference type="Proteomes" id="UP000314987"/>
    </source>
</evidence>
<reference evidence="2" key="3">
    <citation type="submission" date="2025-09" db="UniProtKB">
        <authorList>
            <consortium name="Ensembl"/>
        </authorList>
    </citation>
    <scope>IDENTIFICATION</scope>
</reference>
<dbReference type="GO" id="GO:0007340">
    <property type="term" value="P:acrosome reaction"/>
    <property type="evidence" value="ECO:0007669"/>
    <property type="project" value="TreeGrafter"/>
</dbReference>
<dbReference type="AlphaFoldDB" id="A0A4X2KUB8"/>
<accession>A0A4X2KUB8</accession>
<evidence type="ECO:0000256" key="1">
    <source>
        <dbReference type="SAM" id="MobiDB-lite"/>
    </source>
</evidence>
<dbReference type="Ensembl" id="ENSVURT00010017386.1">
    <property type="protein sequence ID" value="ENSVURP00010015298.1"/>
    <property type="gene ID" value="ENSVURG00010011715.1"/>
</dbReference>
<dbReference type="PANTHER" id="PTHR35543">
    <property type="entry name" value="PROTEIN C11ORF74"/>
    <property type="match status" value="1"/>
</dbReference>
<organism evidence="2 3">
    <name type="scientific">Vombatus ursinus</name>
    <name type="common">Common wombat</name>
    <dbReference type="NCBI Taxonomy" id="29139"/>
    <lineage>
        <taxon>Eukaryota</taxon>
        <taxon>Metazoa</taxon>
        <taxon>Chordata</taxon>
        <taxon>Craniata</taxon>
        <taxon>Vertebrata</taxon>
        <taxon>Euteleostomi</taxon>
        <taxon>Mammalia</taxon>
        <taxon>Metatheria</taxon>
        <taxon>Diprotodontia</taxon>
        <taxon>Vombatidae</taxon>
        <taxon>Vombatus</taxon>
    </lineage>
</organism>
<dbReference type="PANTHER" id="PTHR35543:SF1">
    <property type="entry name" value="INTRAFLAGELLAR TRANSPORT-ASSOCIATED PROTEIN"/>
    <property type="match status" value="1"/>
</dbReference>
<dbReference type="GO" id="GO:0005829">
    <property type="term" value="C:cytosol"/>
    <property type="evidence" value="ECO:0007669"/>
    <property type="project" value="TreeGrafter"/>
</dbReference>